<evidence type="ECO:0000256" key="2">
    <source>
        <dbReference type="ARBA" id="ARBA00022723"/>
    </source>
</evidence>
<comment type="caution">
    <text evidence="6">The sequence shown here is derived from an EMBL/GenBank/DDBJ whole genome shotgun (WGS) entry which is preliminary data.</text>
</comment>
<organism evidence="6 7">
    <name type="scientific">Hohenbuehelia grisea</name>
    <dbReference type="NCBI Taxonomy" id="104357"/>
    <lineage>
        <taxon>Eukaryota</taxon>
        <taxon>Fungi</taxon>
        <taxon>Dikarya</taxon>
        <taxon>Basidiomycota</taxon>
        <taxon>Agaricomycotina</taxon>
        <taxon>Agaricomycetes</taxon>
        <taxon>Agaricomycetidae</taxon>
        <taxon>Agaricales</taxon>
        <taxon>Pleurotineae</taxon>
        <taxon>Pleurotaceae</taxon>
        <taxon>Hohenbuehelia</taxon>
    </lineage>
</organism>
<dbReference type="PANTHER" id="PTHR47338:SF29">
    <property type="entry name" value="ZN(2)-C6 FUNGAL-TYPE DOMAIN-CONTAINING PROTEIN"/>
    <property type="match status" value="1"/>
</dbReference>
<evidence type="ECO:0000256" key="5">
    <source>
        <dbReference type="ARBA" id="ARBA00023242"/>
    </source>
</evidence>
<name>A0ABR3JEU1_9AGAR</name>
<comment type="subcellular location">
    <subcellularLocation>
        <location evidence="1">Nucleus</location>
    </subcellularLocation>
</comment>
<evidence type="ECO:0000256" key="3">
    <source>
        <dbReference type="ARBA" id="ARBA00023015"/>
    </source>
</evidence>
<dbReference type="CDD" id="cd12148">
    <property type="entry name" value="fungal_TF_MHR"/>
    <property type="match status" value="1"/>
</dbReference>
<keyword evidence="5" id="KW-0539">Nucleus</keyword>
<keyword evidence="7" id="KW-1185">Reference proteome</keyword>
<evidence type="ECO:0000256" key="1">
    <source>
        <dbReference type="ARBA" id="ARBA00004123"/>
    </source>
</evidence>
<protein>
    <recommendedName>
        <fullName evidence="8">Transcription factor domain-containing protein</fullName>
    </recommendedName>
</protein>
<keyword evidence="2" id="KW-0479">Metal-binding</keyword>
<evidence type="ECO:0000313" key="6">
    <source>
        <dbReference type="EMBL" id="KAL0954177.1"/>
    </source>
</evidence>
<dbReference type="EMBL" id="JASNQZ010000008">
    <property type="protein sequence ID" value="KAL0954177.1"/>
    <property type="molecule type" value="Genomic_DNA"/>
</dbReference>
<accession>A0ABR3JEU1</accession>
<dbReference type="PANTHER" id="PTHR47338">
    <property type="entry name" value="ZN(II)2CYS6 TRANSCRIPTION FACTOR (EUROFUNG)-RELATED"/>
    <property type="match status" value="1"/>
</dbReference>
<dbReference type="InterPro" id="IPR050815">
    <property type="entry name" value="TF_fung"/>
</dbReference>
<gene>
    <name evidence="6" type="ORF">HGRIS_005308</name>
</gene>
<dbReference type="Proteomes" id="UP001556367">
    <property type="component" value="Unassembled WGS sequence"/>
</dbReference>
<evidence type="ECO:0008006" key="8">
    <source>
        <dbReference type="Google" id="ProtNLM"/>
    </source>
</evidence>
<keyword evidence="3" id="KW-0805">Transcription regulation</keyword>
<evidence type="ECO:0000313" key="7">
    <source>
        <dbReference type="Proteomes" id="UP001556367"/>
    </source>
</evidence>
<evidence type="ECO:0000256" key="4">
    <source>
        <dbReference type="ARBA" id="ARBA00023163"/>
    </source>
</evidence>
<sequence length="464" mass="50922">MASTTHTNQDTGAYSVEDLQEQLLRSDQVLARLPNSYQRLAETLPLFENSVSISRDDNDLTLPGRIKAVLENAESWGLFLHPRRLRAAGALKFPVGDPNHCSPALIQTMAFVGQFILFHKPMMALHDDALLHTACTMASPKNWVPVYLDLIQAYVLLAHFFIAAGDLNSASYQVSQARFIVVAARLNAIPSVTEPNWNLPTKVPGTDYLFPPPADLEQQQERINAFWAVFNLVGILNVLVPEIPLSLGDIDQITTPWPGTTDKTGYALGAFVNGAPFPTHAPYLKTTAAFQTRAAAILHQVVKFSTIMLHRPSQDTATVRLHSNTVALINDFRRDWTALAMSTNTDGTSIALGSIALSAAVCHLAHIMLVRLSVSRDANLMNLYMNIVQELLQLADAYVDALNTNNQLLCTTNSLFPAILEAVCATFKHDATSFNQPVVNALIAHGMRIVELFSFATYAHLEGP</sequence>
<keyword evidence="4" id="KW-0804">Transcription</keyword>
<reference evidence="7" key="1">
    <citation type="submission" date="2024-06" db="EMBL/GenBank/DDBJ databases">
        <title>Multi-omics analyses provide insights into the biosynthesis of the anticancer antibiotic pleurotin in Hohenbuehelia grisea.</title>
        <authorList>
            <person name="Weaver J.A."/>
            <person name="Alberti F."/>
        </authorList>
    </citation>
    <scope>NUCLEOTIDE SEQUENCE [LARGE SCALE GENOMIC DNA]</scope>
    <source>
        <strain evidence="7">T-177</strain>
    </source>
</reference>
<proteinExistence type="predicted"/>